<name>A0A7Y8KH94_9PSED</name>
<organism evidence="1 2">
    <name type="scientific">Pseudomonas reactans</name>
    <dbReference type="NCBI Taxonomy" id="117680"/>
    <lineage>
        <taxon>Bacteria</taxon>
        <taxon>Pseudomonadati</taxon>
        <taxon>Pseudomonadota</taxon>
        <taxon>Gammaproteobacteria</taxon>
        <taxon>Pseudomonadales</taxon>
        <taxon>Pseudomonadaceae</taxon>
        <taxon>Pseudomonas</taxon>
    </lineage>
</organism>
<protein>
    <submittedName>
        <fullName evidence="1">Uncharacterized protein</fullName>
    </submittedName>
</protein>
<proteinExistence type="predicted"/>
<gene>
    <name evidence="1" type="ORF">HX893_07175</name>
</gene>
<evidence type="ECO:0000313" key="2">
    <source>
        <dbReference type="Proteomes" id="UP000585226"/>
    </source>
</evidence>
<accession>A0A7Y8KH94</accession>
<dbReference type="Proteomes" id="UP000585226">
    <property type="component" value="Unassembled WGS sequence"/>
</dbReference>
<dbReference type="EMBL" id="JACASD010000015">
    <property type="protein sequence ID" value="NWE87910.1"/>
    <property type="molecule type" value="Genomic_DNA"/>
</dbReference>
<dbReference type="RefSeq" id="WP_177110693.1">
    <property type="nucleotide sequence ID" value="NZ_JACASD010000015.1"/>
</dbReference>
<dbReference type="AlphaFoldDB" id="A0A7Y8KH94"/>
<sequence length="84" mass="9276">MRPGQTQFPYILISENLNLAGTCDDFALESVQIGLGVSTFRSESDFTTIFDALCKVGTDFSLIQAEDINYSGDGRFSRVFGHIM</sequence>
<evidence type="ECO:0000313" key="1">
    <source>
        <dbReference type="EMBL" id="NWE87910.1"/>
    </source>
</evidence>
<reference evidence="1 2" key="1">
    <citation type="submission" date="2020-04" db="EMBL/GenBank/DDBJ databases">
        <title>Molecular characterization of pseudomonads from Agaricus bisporus reveal novel blotch 2 pathogens in Western Europe.</title>
        <authorList>
            <person name="Taparia T."/>
            <person name="Krijger M."/>
            <person name="Haynes E."/>
            <person name="Elpinstone J.G."/>
            <person name="Noble R."/>
            <person name="Van Der Wolf J."/>
        </authorList>
    </citation>
    <scope>NUCLEOTIDE SEQUENCE [LARGE SCALE GENOMIC DNA]</scope>
    <source>
        <strain evidence="1 2">P8021</strain>
    </source>
</reference>
<comment type="caution">
    <text evidence="1">The sequence shown here is derived from an EMBL/GenBank/DDBJ whole genome shotgun (WGS) entry which is preliminary data.</text>
</comment>